<feature type="region of interest" description="Disordered" evidence="10">
    <location>
        <begin position="626"/>
        <end position="718"/>
    </location>
</feature>
<proteinExistence type="inferred from homology"/>
<dbReference type="RefSeq" id="XP_012798736.1">
    <property type="nucleotide sequence ID" value="XM_012943282.3"/>
</dbReference>
<keyword evidence="6" id="KW-0498">Mitosis</keyword>
<evidence type="ECO:0000256" key="10">
    <source>
        <dbReference type="SAM" id="MobiDB-lite"/>
    </source>
</evidence>
<dbReference type="InterPro" id="IPR032682">
    <property type="entry name" value="Cnd1_C"/>
</dbReference>
<dbReference type="EMBL" id="KL251110">
    <property type="protein sequence ID" value="KGB38976.1"/>
    <property type="molecule type" value="Genomic_DNA"/>
</dbReference>
<evidence type="ECO:0000256" key="1">
    <source>
        <dbReference type="ARBA" id="ARBA00004123"/>
    </source>
</evidence>
<reference evidence="13" key="2">
    <citation type="journal article" date="2019" name="Gigascience">
        <title>High-quality Schistosoma haematobium genome achieved by single-molecule and long-range sequencing.</title>
        <authorList>
            <person name="Stroehlein A.J."/>
            <person name="Korhonen P.K."/>
            <person name="Chong T.M."/>
            <person name="Lim Y.L."/>
            <person name="Chan K.G."/>
            <person name="Webster B."/>
            <person name="Rollinson D."/>
            <person name="Brindley P.J."/>
            <person name="Gasser R.B."/>
            <person name="Young N.D."/>
        </authorList>
    </citation>
    <scope>NUCLEOTIDE SEQUENCE</scope>
</reference>
<comment type="similarity">
    <text evidence="3">Belongs to the CND1 (condensin subunit 1) family.</text>
</comment>
<gene>
    <name evidence="13" type="primary">NCAPD2_1</name>
    <name evidence="13" type="ORF">MS3_00006132</name>
    <name evidence="14" type="ORF">MS3_07385</name>
</gene>
<reference evidence="13" key="3">
    <citation type="submission" date="2021-06" db="EMBL/GenBank/DDBJ databases">
        <title>Chromosome-level genome assembly for S. haematobium.</title>
        <authorList>
            <person name="Stroehlein A.J."/>
        </authorList>
    </citation>
    <scope>NUCLEOTIDE SEQUENCE</scope>
</reference>
<evidence type="ECO:0000256" key="2">
    <source>
        <dbReference type="ARBA" id="ARBA00004286"/>
    </source>
</evidence>
<feature type="compositionally biased region" description="Acidic residues" evidence="10">
    <location>
        <begin position="1605"/>
        <end position="1614"/>
    </location>
</feature>
<feature type="domain" description="Condensin complex subunit 1 N-terminal" evidence="12">
    <location>
        <begin position="216"/>
        <end position="372"/>
    </location>
</feature>
<dbReference type="InterPro" id="IPR019364">
    <property type="entry name" value="Mediatior_Med8_fun/met"/>
</dbReference>
<dbReference type="InterPro" id="IPR024324">
    <property type="entry name" value="Condensin_cplx_su1_N"/>
</dbReference>
<evidence type="ECO:0000313" key="14">
    <source>
        <dbReference type="EMBL" id="KGB38976.1"/>
    </source>
</evidence>
<dbReference type="SUPFAM" id="SSF48371">
    <property type="entry name" value="ARM repeat"/>
    <property type="match status" value="1"/>
</dbReference>
<dbReference type="GO" id="GO:0000779">
    <property type="term" value="C:condensed chromosome, centromeric region"/>
    <property type="evidence" value="ECO:0007669"/>
    <property type="project" value="TreeGrafter"/>
</dbReference>
<evidence type="ECO:0000259" key="12">
    <source>
        <dbReference type="Pfam" id="PF12922"/>
    </source>
</evidence>
<feature type="region of interest" description="Disordered" evidence="10">
    <location>
        <begin position="1594"/>
        <end position="1633"/>
    </location>
</feature>
<feature type="region of interest" description="Disordered" evidence="10">
    <location>
        <begin position="1120"/>
        <end position="1141"/>
    </location>
</feature>
<dbReference type="PANTHER" id="PTHR14222">
    <property type="entry name" value="CONDENSIN"/>
    <property type="match status" value="1"/>
</dbReference>
<reference evidence="13" key="4">
    <citation type="journal article" date="2022" name="PLoS Pathog.">
        <title>Chromosome-level genome of Schistosoma haematobium underpins genome-wide explorations of molecular variation.</title>
        <authorList>
            <person name="Stroehlein A.J."/>
            <person name="Korhonen P.K."/>
            <person name="Lee V.V."/>
            <person name="Ralph S.A."/>
            <person name="Mentink-Kane M."/>
            <person name="You H."/>
            <person name="McManus D.P."/>
            <person name="Tchuente L.T."/>
            <person name="Stothard J.R."/>
            <person name="Kaur P."/>
            <person name="Dudchenko O."/>
            <person name="Aiden E.L."/>
            <person name="Yang B."/>
            <person name="Yang H."/>
            <person name="Emery A.M."/>
            <person name="Webster B.L."/>
            <person name="Brindley P.J."/>
            <person name="Rollinson D."/>
            <person name="Chang B.C.H."/>
            <person name="Gasser R.B."/>
            <person name="Young N.D."/>
        </authorList>
    </citation>
    <scope>NUCLEOTIDE SEQUENCE</scope>
</reference>
<dbReference type="Pfam" id="PF12717">
    <property type="entry name" value="Cnd1"/>
    <property type="match status" value="1"/>
</dbReference>
<dbReference type="GO" id="GO:0051301">
    <property type="term" value="P:cell division"/>
    <property type="evidence" value="ECO:0007669"/>
    <property type="project" value="UniProtKB-KW"/>
</dbReference>
<dbReference type="InterPro" id="IPR011989">
    <property type="entry name" value="ARM-like"/>
</dbReference>
<dbReference type="PANTHER" id="PTHR14222:SF2">
    <property type="entry name" value="CONDENSIN COMPLEX SUBUNIT 1"/>
    <property type="match status" value="1"/>
</dbReference>
<keyword evidence="8" id="KW-0539">Nucleus</keyword>
<dbReference type="GO" id="GO:0006357">
    <property type="term" value="P:regulation of transcription by RNA polymerase II"/>
    <property type="evidence" value="ECO:0007669"/>
    <property type="project" value="InterPro"/>
</dbReference>
<dbReference type="Pfam" id="PF12922">
    <property type="entry name" value="Cnd1_N"/>
    <property type="match status" value="1"/>
</dbReference>
<keyword evidence="5" id="KW-0132">Cell division</keyword>
<dbReference type="Gene3D" id="1.25.10.10">
    <property type="entry name" value="Leucine-rich Repeat Variant"/>
    <property type="match status" value="2"/>
</dbReference>
<feature type="compositionally biased region" description="Basic residues" evidence="10">
    <location>
        <begin position="1195"/>
        <end position="1205"/>
    </location>
</feature>
<sequence length="1648" mass="185179">MQIAEKRQLENVNTLYTAIHKLKQKIQDLVIKAETQGDQCDWPRYLSTLALCASELSEIRKILESDRFSNEHTLVLTPMLLNPEQDTNLAKITEERLSLFNHDTVPQYLRTKLDPKVESECSSQSTRAAGIPSEQVNKLINLSNRAIDCSLKEINLLKQDLEADFSDRQNKISSNLDDLATLSLSDLSQVKASPTYYMSSILCSACCRYEVCVRQLGSALESTQTGQSVLNRTEMNTHRNALKMHTYLLCQFVDMFENELNANAKSAVGANAGRGRGAKGGRRGDRGPSDLQLCMDWFIECEKAVSALDQICRLKLDKLWDPPVAEEDFINLPANCCYKLLEDRDMASNANIRAAVTSLLATLVRRYGHSIACSVKLAQLLQCFPHMVNCLMAIVRSFIEDEKLTGVVRELLKEICSYNGADLERDSQASQNFSNFLLEVARTYPTLAQSILPLLRCRLDEEPYQMRNCVLGVIGEIVPIFAKREQLDPNERVQRDRLMDLLQEHIHDVNGYVRAKALQIWHNIVVLGGLPVSRQSKLAALLVGNLGAMMDVSASARKNACKTLTAMILQCPAAKLTTDELQQVFCMCMRECECTVCKCVYHQKSSVLLLLPSSYTRTKLGTLDENETATKDDNNDDNNNRINTQKSLAKKKKSKRRNSKESIAANEDSGRKRLFRRRGRRSIDSEDEEQATDDDDEEEEDEEEKSDDEIDIDNSNDANVTLCPTAELDAAAALEAAIHSAAAVAAGSVNNLSTENNCIGIRGGKDLMIESSPLRSTSVAQTQLTADVIRQRACVAYLLETSSFILHIQTAIKDFQTMLSSKTISDVIEAIEFFVIAKQAGVKGLENGIRLLLTLIWSQEETIKKAVIEACQKLYLQPDSEEYFKSDGTLTVEGADIVATNLSNFIRDSEIGDLVSMERIIQQLIASNQFDSTLIDHLWQRFIQSASRTDKDSSDDAKSMLLIIKMIVKSGAKEINRHLDTLIRHGLEPLDSSYPIDLERVKFTCEVLGRMVPSTKSDKSGDKSSLLKPFRLPTNHVLFTRLKTILISTVSQPNQVLWVPMMEQAISIIYDLAEAPDSIMCYLLRSTAEKLMQFKSVLPNPVNSNETAVDNNQILDKLVQSDDDNDEQENVPPSSQMKSDPDVASLISVNVPAFLLSRFLALIGHITLKQLVFMESAVLTELKRRALIQEDRDSKRKSKSRKNIRQSRMSMMENSVNASSGITTGQPNVDEESGLVGVAADDTEADYIRHICDHELLKSPDLVLNPLLNFVTYVCSHPSRFADETVQASASLALAKMMLVNAEVCEPRLQLLFTMAERSQSEIVRANLIVALGDLCRRFPNLIEPWTPNLYARLRDTSAKVRTNALNTLSHLILNDMVKVKGQISEMTVCLVDEIDRLNILARRFFHELSQKGNSLYNVVPDIISRLSDPNIGVSEEHFRSIMEFLIPLIVKERLCETLVEKLCARFRTTTLERQWRDLAFCLNAMPFSDRMMRVLYENLPAFADKLCVQEVYAAFDSIISNVKKLIKPDNMARLEEFETKVKEFHEKGVADEAAVRRAEIAAKTAKQRSRHNRASHSSNVTVNNNEVTRKNLRRTATTRAAIQESDEDEENDNEIGKILPVPEKNTRTTRARARTRIVFSSDDEDNE</sequence>
<dbReference type="Pfam" id="PF10232">
    <property type="entry name" value="Med8"/>
    <property type="match status" value="1"/>
</dbReference>
<evidence type="ECO:0000256" key="8">
    <source>
        <dbReference type="ARBA" id="ARBA00023242"/>
    </source>
</evidence>
<dbReference type="PIRSF" id="PIRSF017127">
    <property type="entry name" value="Condensin_D2"/>
    <property type="match status" value="1"/>
</dbReference>
<feature type="compositionally biased region" description="Basic residues" evidence="10">
    <location>
        <begin position="648"/>
        <end position="658"/>
    </location>
</feature>
<evidence type="ECO:0000256" key="6">
    <source>
        <dbReference type="ARBA" id="ARBA00022776"/>
    </source>
</evidence>
<organism evidence="14">
    <name type="scientific">Schistosoma haematobium</name>
    <name type="common">Blood fluke</name>
    <dbReference type="NCBI Taxonomy" id="6185"/>
    <lineage>
        <taxon>Eukaryota</taxon>
        <taxon>Metazoa</taxon>
        <taxon>Spiralia</taxon>
        <taxon>Lophotrochozoa</taxon>
        <taxon>Platyhelminthes</taxon>
        <taxon>Trematoda</taxon>
        <taxon>Digenea</taxon>
        <taxon>Strigeidida</taxon>
        <taxon>Schistosomatoidea</taxon>
        <taxon>Schistosomatidae</taxon>
        <taxon>Schistosoma</taxon>
    </lineage>
</organism>
<dbReference type="GeneID" id="24594704"/>
<feature type="compositionally biased region" description="Acidic residues" evidence="10">
    <location>
        <begin position="685"/>
        <end position="714"/>
    </location>
</feature>
<dbReference type="STRING" id="6185.A0A095AWF6"/>
<dbReference type="InterPro" id="IPR007673">
    <property type="entry name" value="Condensin_cplx_su1"/>
</dbReference>
<dbReference type="KEGG" id="shx:MS3_00006132"/>
<keyword evidence="7" id="KW-0226">DNA condensation</keyword>
<evidence type="ECO:0000256" key="3">
    <source>
        <dbReference type="ARBA" id="ARBA00009606"/>
    </source>
</evidence>
<dbReference type="InterPro" id="IPR016024">
    <property type="entry name" value="ARM-type_fold"/>
</dbReference>
<dbReference type="GO" id="GO:0007076">
    <property type="term" value="P:mitotic chromosome condensation"/>
    <property type="evidence" value="ECO:0007669"/>
    <property type="project" value="InterPro"/>
</dbReference>
<dbReference type="CTD" id="24594704"/>
<name>A0A095AWF6_SCHHA</name>
<keyword evidence="9" id="KW-0131">Cell cycle</keyword>
<accession>A0A095AWF6</accession>
<protein>
    <submittedName>
        <fullName evidence="13 14">Condensin complex subunit 1</fullName>
    </submittedName>
</protein>
<dbReference type="GO" id="GO:0016592">
    <property type="term" value="C:mediator complex"/>
    <property type="evidence" value="ECO:0007669"/>
    <property type="project" value="InterPro"/>
</dbReference>
<feature type="region of interest" description="Disordered" evidence="10">
    <location>
        <begin position="1191"/>
        <end position="1212"/>
    </location>
</feature>
<evidence type="ECO:0000256" key="4">
    <source>
        <dbReference type="ARBA" id="ARBA00022454"/>
    </source>
</evidence>
<evidence type="ECO:0000259" key="11">
    <source>
        <dbReference type="Pfam" id="PF12717"/>
    </source>
</evidence>
<evidence type="ECO:0000256" key="5">
    <source>
        <dbReference type="ARBA" id="ARBA00022618"/>
    </source>
</evidence>
<keyword evidence="4" id="KW-0158">Chromosome</keyword>
<evidence type="ECO:0000256" key="9">
    <source>
        <dbReference type="ARBA" id="ARBA00023306"/>
    </source>
</evidence>
<dbReference type="EMBL" id="AMPZ03000004">
    <property type="protein sequence ID" value="KAH9584583.1"/>
    <property type="molecule type" value="Genomic_DNA"/>
</dbReference>
<dbReference type="GO" id="GO:0010032">
    <property type="term" value="P:meiotic chromosome condensation"/>
    <property type="evidence" value="ECO:0007669"/>
    <property type="project" value="TreeGrafter"/>
</dbReference>
<evidence type="ECO:0000256" key="7">
    <source>
        <dbReference type="ARBA" id="ARBA00023067"/>
    </source>
</evidence>
<evidence type="ECO:0000313" key="15">
    <source>
        <dbReference type="Proteomes" id="UP000471633"/>
    </source>
</evidence>
<dbReference type="GO" id="GO:0000796">
    <property type="term" value="C:condensin complex"/>
    <property type="evidence" value="ECO:0007669"/>
    <property type="project" value="TreeGrafter"/>
</dbReference>
<feature type="domain" description="Condensin complex subunit 1 C-terminal" evidence="11">
    <location>
        <begin position="1323"/>
        <end position="1484"/>
    </location>
</feature>
<dbReference type="InterPro" id="IPR026971">
    <property type="entry name" value="CND1/NCAPD3"/>
</dbReference>
<evidence type="ECO:0000313" key="13">
    <source>
        <dbReference type="EMBL" id="KAH9584583.1"/>
    </source>
</evidence>
<reference evidence="14" key="1">
    <citation type="journal article" date="2012" name="Nat. Genet.">
        <title>Whole-genome sequence of Schistosoma haematobium.</title>
        <authorList>
            <person name="Young N.D."/>
            <person name="Jex A.R."/>
            <person name="Li B."/>
            <person name="Liu S."/>
            <person name="Yang L."/>
            <person name="Xiong Z."/>
            <person name="Li Y."/>
            <person name="Cantacessi C."/>
            <person name="Hall R.S."/>
            <person name="Xu X."/>
            <person name="Chen F."/>
            <person name="Wu X."/>
            <person name="Zerlotini A."/>
            <person name="Oliveira G."/>
            <person name="Hofmann A."/>
            <person name="Zhang G."/>
            <person name="Fang X."/>
            <person name="Kang Y."/>
            <person name="Campbell B.E."/>
            <person name="Loukas A."/>
            <person name="Ranganathan S."/>
            <person name="Rollinson D."/>
            <person name="Rinaldi G."/>
            <person name="Brindley P.J."/>
            <person name="Yang H."/>
            <person name="Wang J."/>
            <person name="Wang J."/>
            <person name="Gasser R.B."/>
        </authorList>
    </citation>
    <scope>NUCLEOTIDE SEQUENCE [LARGE SCALE GENOMIC DNA]</scope>
</reference>
<dbReference type="GO" id="GO:0042393">
    <property type="term" value="F:histone binding"/>
    <property type="evidence" value="ECO:0007669"/>
    <property type="project" value="TreeGrafter"/>
</dbReference>
<comment type="subcellular location">
    <subcellularLocation>
        <location evidence="2">Chromosome</location>
    </subcellularLocation>
    <subcellularLocation>
        <location evidence="1">Nucleus</location>
    </subcellularLocation>
</comment>
<keyword evidence="15" id="KW-1185">Reference proteome</keyword>
<dbReference type="Proteomes" id="UP000471633">
    <property type="component" value="Unassembled WGS sequence"/>
</dbReference>
<dbReference type="GO" id="GO:0003712">
    <property type="term" value="F:transcription coregulator activity"/>
    <property type="evidence" value="ECO:0007669"/>
    <property type="project" value="InterPro"/>
</dbReference>